<dbReference type="Proteomes" id="UP001279734">
    <property type="component" value="Unassembled WGS sequence"/>
</dbReference>
<proteinExistence type="predicted"/>
<sequence length="116" mass="12838">MLPTAQMHPKTNQATKSGSINQCLSQYSKFSQSIQISSGSAADCTTTPRIQERQSCTAAPVTHTLRHNAHRKNALRQLQSAIMRTAIAHPQRHSGRLHYGKFHTGIFHSADCTSRL</sequence>
<accession>A0AAD3XK34</accession>
<protein>
    <submittedName>
        <fullName evidence="1">Uncharacterized protein</fullName>
    </submittedName>
</protein>
<organism evidence="1 2">
    <name type="scientific">Nepenthes gracilis</name>
    <name type="common">Slender pitcher plant</name>
    <dbReference type="NCBI Taxonomy" id="150966"/>
    <lineage>
        <taxon>Eukaryota</taxon>
        <taxon>Viridiplantae</taxon>
        <taxon>Streptophyta</taxon>
        <taxon>Embryophyta</taxon>
        <taxon>Tracheophyta</taxon>
        <taxon>Spermatophyta</taxon>
        <taxon>Magnoliopsida</taxon>
        <taxon>eudicotyledons</taxon>
        <taxon>Gunneridae</taxon>
        <taxon>Pentapetalae</taxon>
        <taxon>Caryophyllales</taxon>
        <taxon>Nepenthaceae</taxon>
        <taxon>Nepenthes</taxon>
    </lineage>
</organism>
<dbReference type="EMBL" id="BSYO01000007">
    <property type="protein sequence ID" value="GMH07528.1"/>
    <property type="molecule type" value="Genomic_DNA"/>
</dbReference>
<dbReference type="AlphaFoldDB" id="A0AAD3XK34"/>
<name>A0AAD3XK34_NEPGR</name>
<evidence type="ECO:0000313" key="1">
    <source>
        <dbReference type="EMBL" id="GMH07528.1"/>
    </source>
</evidence>
<gene>
    <name evidence="1" type="ORF">Nepgr_009368</name>
</gene>
<evidence type="ECO:0000313" key="2">
    <source>
        <dbReference type="Proteomes" id="UP001279734"/>
    </source>
</evidence>
<comment type="caution">
    <text evidence="1">The sequence shown here is derived from an EMBL/GenBank/DDBJ whole genome shotgun (WGS) entry which is preliminary data.</text>
</comment>
<reference evidence="1" key="1">
    <citation type="submission" date="2023-05" db="EMBL/GenBank/DDBJ databases">
        <title>Nepenthes gracilis genome sequencing.</title>
        <authorList>
            <person name="Fukushima K."/>
        </authorList>
    </citation>
    <scope>NUCLEOTIDE SEQUENCE</scope>
    <source>
        <strain evidence="1">SING2019-196</strain>
    </source>
</reference>
<keyword evidence="2" id="KW-1185">Reference proteome</keyword>